<proteinExistence type="predicted"/>
<dbReference type="AlphaFoldDB" id="A0A5S3YNZ8"/>
<comment type="caution">
    <text evidence="1">The sequence shown here is derived from an EMBL/GenBank/DDBJ whole genome shotgun (WGS) entry which is preliminary data.</text>
</comment>
<name>A0A5S3YNZ8_9GAMM</name>
<protein>
    <submittedName>
        <fullName evidence="1">Uncharacterized protein</fullName>
    </submittedName>
</protein>
<dbReference type="Proteomes" id="UP000307362">
    <property type="component" value="Unassembled WGS sequence"/>
</dbReference>
<reference evidence="1 2" key="1">
    <citation type="submission" date="2017-12" db="EMBL/GenBank/DDBJ databases">
        <authorList>
            <person name="Paulsen S."/>
            <person name="Gram L.K."/>
        </authorList>
    </citation>
    <scope>NUCLEOTIDE SEQUENCE [LARGE SCALE GENOMIC DNA]</scope>
    <source>
        <strain evidence="1 2">S1189</strain>
    </source>
</reference>
<dbReference type="RefSeq" id="WP_138569184.1">
    <property type="nucleotide sequence ID" value="NZ_PNCM01000067.1"/>
</dbReference>
<organism evidence="1 2">
    <name type="scientific">Pseudoalteromonas phenolica</name>
    <dbReference type="NCBI Taxonomy" id="161398"/>
    <lineage>
        <taxon>Bacteria</taxon>
        <taxon>Pseudomonadati</taxon>
        <taxon>Pseudomonadota</taxon>
        <taxon>Gammaproteobacteria</taxon>
        <taxon>Alteromonadales</taxon>
        <taxon>Pseudoalteromonadaceae</taxon>
        <taxon>Pseudoalteromonas</taxon>
    </lineage>
</organism>
<dbReference type="Pfam" id="PF15575">
    <property type="entry name" value="Imm49"/>
    <property type="match status" value="1"/>
</dbReference>
<accession>A0A5S3YNZ8</accession>
<evidence type="ECO:0000313" key="2">
    <source>
        <dbReference type="Proteomes" id="UP000307362"/>
    </source>
</evidence>
<dbReference type="OrthoDB" id="9786766at2"/>
<gene>
    <name evidence="1" type="ORF">CWB73_19985</name>
</gene>
<reference evidence="2" key="2">
    <citation type="submission" date="2019-06" db="EMBL/GenBank/DDBJ databases">
        <title>Co-occurence of chitin degradation, pigmentation and bioactivity in marine Pseudoalteromonas.</title>
        <authorList>
            <person name="Sonnenschein E.C."/>
            <person name="Bech P.K."/>
        </authorList>
    </citation>
    <scope>NUCLEOTIDE SEQUENCE [LARGE SCALE GENOMIC DNA]</scope>
    <source>
        <strain evidence="2">S1189</strain>
    </source>
</reference>
<dbReference type="EMBL" id="PNCM01000067">
    <property type="protein sequence ID" value="TMP77418.1"/>
    <property type="molecule type" value="Genomic_DNA"/>
</dbReference>
<evidence type="ECO:0000313" key="1">
    <source>
        <dbReference type="EMBL" id="TMP77418.1"/>
    </source>
</evidence>
<sequence length="293" mass="34477">MKKIKIYPVKYQDIEIYRWQIERSKSKSLEAAKKRVASYSQIDPYPTLLTIENKFRSVAVSCYEYFRTFNENTYLTDTFKYLSLANQCNHIAQQGRILPQGITQAFELDNVNYTLSGTDPSTWPYRDEYAQQLSLALVMRDTACVNTLMSYTPPIAAEHRGRLELEQGAYIEYMHSVIREDVDHMAVHNKVMPLIEEVLPYSHHWELDLWHALGKLQQDRDLAAFELAVVESFTQYMQKQKKERQRPSLYLPFLLLAPVCMAYDKFAYRPQHHNEYLPEWLLTGDFSFKSESE</sequence>
<dbReference type="InterPro" id="IPR029074">
    <property type="entry name" value="Imm49"/>
</dbReference>